<evidence type="ECO:0000259" key="11">
    <source>
        <dbReference type="PROSITE" id="PS50109"/>
    </source>
</evidence>
<organism evidence="13 14">
    <name type="scientific">Agathobacter rectalis</name>
    <dbReference type="NCBI Taxonomy" id="39491"/>
    <lineage>
        <taxon>Bacteria</taxon>
        <taxon>Bacillati</taxon>
        <taxon>Bacillota</taxon>
        <taxon>Clostridia</taxon>
        <taxon>Lachnospirales</taxon>
        <taxon>Lachnospiraceae</taxon>
        <taxon>Agathobacter</taxon>
    </lineage>
</organism>
<evidence type="ECO:0000256" key="10">
    <source>
        <dbReference type="SAM" id="Phobius"/>
    </source>
</evidence>
<dbReference type="PROSITE" id="PS50109">
    <property type="entry name" value="HIS_KIN"/>
    <property type="match status" value="1"/>
</dbReference>
<dbReference type="RefSeq" id="WP_118342694.1">
    <property type="nucleotide sequence ID" value="NZ_QSEY01000011.1"/>
</dbReference>
<dbReference type="Proteomes" id="UP000286341">
    <property type="component" value="Unassembled WGS sequence"/>
</dbReference>
<evidence type="ECO:0000313" key="14">
    <source>
        <dbReference type="Proteomes" id="UP000286341"/>
    </source>
</evidence>
<sequence>MDGRIKLCNFHHKGKQDSCFTLFRPCDILYKIRQLSRISDDRRLSGVLYTENTDCALAGYCRCAVFFSDAVEERNRYMGIARKKKKKTLKAKMLGILTMCAMTSLLAAVIVSYMELRMIQNDSIEDNMKMYLDQITKNTDEAYYDMISIVNYMGPGGLIGNVTDSYLDAVDNFDRFVEQRSLRQELLGLGYVNTKLVGATYYDKEEKKELISGMNVRTLDGRQNALPKVVKCAGNVMQAAHASFLGSSEKTVFSVMREVVFGNGKKLEIYTEIEADMKTPEEINKEGHLYTYIQTDERGVAQYSVNPVIIQGQKLFSASLSKGEYEVQTREGYKIMAYRSQMGYINAVALPDNIYHKKSNQWRMKMTLIIVVTFLIFSMSVLYLYRMICRPLSQFRRQMVQIGDGALQAVHEESDIAEFDSLMREVEQMKRQIENLISNMVEKEKSIQKIEFEKLLYQINPHFLLNTLNSIQCIEKEMSHQREISEFVQRLKKLLSYNLGKEGRQTTLRMELEIVKEYIALQQMRYDFIIEMNIEDGSYLDQPTVRMLFQPLVENAIRYGLGDDEKISIQVFEDVARHLAVVTISDSGKGLNQEEIDEINQPFDYDWGYWKNENRGIGLRYVKAMLESFYDGQTSLFVNSKKGFGTRITILLPVREPEEKKEKDKDKEVTLEENKVGQTDERIDCR</sequence>
<evidence type="ECO:0000256" key="5">
    <source>
        <dbReference type="ARBA" id="ARBA00022679"/>
    </source>
</evidence>
<feature type="region of interest" description="Disordered" evidence="9">
    <location>
        <begin position="658"/>
        <end position="686"/>
    </location>
</feature>
<dbReference type="Pfam" id="PF02518">
    <property type="entry name" value="HATPase_c"/>
    <property type="match status" value="1"/>
</dbReference>
<keyword evidence="10" id="KW-1133">Transmembrane helix</keyword>
<evidence type="ECO:0000259" key="12">
    <source>
        <dbReference type="PROSITE" id="PS50885"/>
    </source>
</evidence>
<dbReference type="EMBL" id="QSFB01000012">
    <property type="protein sequence ID" value="RHA12615.1"/>
    <property type="molecule type" value="Genomic_DNA"/>
</dbReference>
<evidence type="ECO:0000313" key="13">
    <source>
        <dbReference type="EMBL" id="RHA12615.1"/>
    </source>
</evidence>
<dbReference type="InterPro" id="IPR003660">
    <property type="entry name" value="HAMP_dom"/>
</dbReference>
<dbReference type="AlphaFoldDB" id="A0A413QVX3"/>
<name>A0A413QVX3_9FIRM</name>
<feature type="domain" description="Histidine kinase" evidence="11">
    <location>
        <begin position="541"/>
        <end position="656"/>
    </location>
</feature>
<evidence type="ECO:0000256" key="1">
    <source>
        <dbReference type="ARBA" id="ARBA00000085"/>
    </source>
</evidence>
<dbReference type="Pfam" id="PF06580">
    <property type="entry name" value="His_kinase"/>
    <property type="match status" value="1"/>
</dbReference>
<dbReference type="GO" id="GO:0000155">
    <property type="term" value="F:phosphorelay sensor kinase activity"/>
    <property type="evidence" value="ECO:0007669"/>
    <property type="project" value="InterPro"/>
</dbReference>
<comment type="catalytic activity">
    <reaction evidence="1">
        <text>ATP + protein L-histidine = ADP + protein N-phospho-L-histidine.</text>
        <dbReference type="EC" id="2.7.13.3"/>
    </reaction>
</comment>
<gene>
    <name evidence="13" type="ORF">DW948_09270</name>
</gene>
<dbReference type="EC" id="2.7.13.3" evidence="3"/>
<keyword evidence="10" id="KW-0812">Transmembrane</keyword>
<feature type="transmembrane region" description="Helical" evidence="10">
    <location>
        <begin position="93"/>
        <end position="114"/>
    </location>
</feature>
<proteinExistence type="predicted"/>
<keyword evidence="8" id="KW-0175">Coiled coil</keyword>
<evidence type="ECO:0000256" key="4">
    <source>
        <dbReference type="ARBA" id="ARBA00022553"/>
    </source>
</evidence>
<evidence type="ECO:0000256" key="2">
    <source>
        <dbReference type="ARBA" id="ARBA00004370"/>
    </source>
</evidence>
<protein>
    <recommendedName>
        <fullName evidence="3">histidine kinase</fullName>
        <ecNumber evidence="3">2.7.13.3</ecNumber>
    </recommendedName>
</protein>
<dbReference type="InterPro" id="IPR003594">
    <property type="entry name" value="HATPase_dom"/>
</dbReference>
<keyword evidence="6" id="KW-0418">Kinase</keyword>
<dbReference type="SMART" id="SM00387">
    <property type="entry name" value="HATPase_c"/>
    <property type="match status" value="1"/>
</dbReference>
<dbReference type="InterPro" id="IPR036890">
    <property type="entry name" value="HATPase_C_sf"/>
</dbReference>
<feature type="coiled-coil region" evidence="8">
    <location>
        <begin position="419"/>
        <end position="453"/>
    </location>
</feature>
<evidence type="ECO:0000256" key="3">
    <source>
        <dbReference type="ARBA" id="ARBA00012438"/>
    </source>
</evidence>
<evidence type="ECO:0000256" key="8">
    <source>
        <dbReference type="SAM" id="Coils"/>
    </source>
</evidence>
<dbReference type="PRINTS" id="PR00344">
    <property type="entry name" value="BCTRLSENSOR"/>
</dbReference>
<reference evidence="13 14" key="1">
    <citation type="submission" date="2018-08" db="EMBL/GenBank/DDBJ databases">
        <title>A genome reference for cultivated species of the human gut microbiota.</title>
        <authorList>
            <person name="Zou Y."/>
            <person name="Xue W."/>
            <person name="Luo G."/>
        </authorList>
    </citation>
    <scope>NUCLEOTIDE SEQUENCE [LARGE SCALE GENOMIC DNA]</scope>
    <source>
        <strain evidence="13 14">AM44-1AT</strain>
    </source>
</reference>
<dbReference type="InterPro" id="IPR004358">
    <property type="entry name" value="Sig_transdc_His_kin-like_C"/>
</dbReference>
<keyword evidence="4" id="KW-0597">Phosphoprotein</keyword>
<dbReference type="InterPro" id="IPR050640">
    <property type="entry name" value="Bact_2-comp_sensor_kinase"/>
</dbReference>
<dbReference type="InterPro" id="IPR005467">
    <property type="entry name" value="His_kinase_dom"/>
</dbReference>
<dbReference type="Gene3D" id="6.10.340.10">
    <property type="match status" value="1"/>
</dbReference>
<dbReference type="Gene3D" id="3.30.565.10">
    <property type="entry name" value="Histidine kinase-like ATPase, C-terminal domain"/>
    <property type="match status" value="1"/>
</dbReference>
<evidence type="ECO:0000256" key="9">
    <source>
        <dbReference type="SAM" id="MobiDB-lite"/>
    </source>
</evidence>
<dbReference type="PANTHER" id="PTHR34220">
    <property type="entry name" value="SENSOR HISTIDINE KINASE YPDA"/>
    <property type="match status" value="1"/>
</dbReference>
<comment type="subcellular location">
    <subcellularLocation>
        <location evidence="2">Membrane</location>
    </subcellularLocation>
</comment>
<feature type="transmembrane region" description="Helical" evidence="10">
    <location>
        <begin position="366"/>
        <end position="385"/>
    </location>
</feature>
<dbReference type="InterPro" id="IPR010559">
    <property type="entry name" value="Sig_transdc_His_kin_internal"/>
</dbReference>
<dbReference type="PROSITE" id="PS50885">
    <property type="entry name" value="HAMP"/>
    <property type="match status" value="1"/>
</dbReference>
<evidence type="ECO:0000256" key="7">
    <source>
        <dbReference type="ARBA" id="ARBA00023012"/>
    </source>
</evidence>
<keyword evidence="10" id="KW-0472">Membrane</keyword>
<feature type="domain" description="HAMP" evidence="12">
    <location>
        <begin position="386"/>
        <end position="438"/>
    </location>
</feature>
<evidence type="ECO:0000256" key="6">
    <source>
        <dbReference type="ARBA" id="ARBA00022777"/>
    </source>
</evidence>
<dbReference type="PANTHER" id="PTHR34220:SF7">
    <property type="entry name" value="SENSOR HISTIDINE KINASE YPDA"/>
    <property type="match status" value="1"/>
</dbReference>
<comment type="caution">
    <text evidence="13">The sequence shown here is derived from an EMBL/GenBank/DDBJ whole genome shotgun (WGS) entry which is preliminary data.</text>
</comment>
<keyword evidence="7" id="KW-0902">Two-component regulatory system</keyword>
<keyword evidence="5" id="KW-0808">Transferase</keyword>
<dbReference type="SUPFAM" id="SSF55874">
    <property type="entry name" value="ATPase domain of HSP90 chaperone/DNA topoisomerase II/histidine kinase"/>
    <property type="match status" value="1"/>
</dbReference>
<dbReference type="GO" id="GO:0016020">
    <property type="term" value="C:membrane"/>
    <property type="evidence" value="ECO:0007669"/>
    <property type="project" value="UniProtKB-SubCell"/>
</dbReference>
<accession>A0A413QVX3</accession>